<accession>A0A450SAD7</accession>
<evidence type="ECO:0000313" key="3">
    <source>
        <dbReference type="EMBL" id="VFJ49013.1"/>
    </source>
</evidence>
<dbReference type="EMBL" id="CAADEY010000022">
    <property type="protein sequence ID" value="VFJ48535.1"/>
    <property type="molecule type" value="Genomic_DNA"/>
</dbReference>
<organism evidence="3">
    <name type="scientific">Candidatus Kentrum sp. DK</name>
    <dbReference type="NCBI Taxonomy" id="2126562"/>
    <lineage>
        <taxon>Bacteria</taxon>
        <taxon>Pseudomonadati</taxon>
        <taxon>Pseudomonadota</taxon>
        <taxon>Gammaproteobacteria</taxon>
        <taxon>Candidatus Kentrum</taxon>
    </lineage>
</organism>
<feature type="region of interest" description="Disordered" evidence="1">
    <location>
        <begin position="36"/>
        <end position="62"/>
    </location>
</feature>
<proteinExistence type="predicted"/>
<gene>
    <name evidence="3" type="ORF">BECKDK2373B_GA0170837_102214</name>
    <name evidence="2" type="ORF">BECKDK2373C_GA0170839_10228</name>
</gene>
<protein>
    <submittedName>
        <fullName evidence="3">Uncharacterized protein</fullName>
    </submittedName>
</protein>
<reference evidence="3" key="1">
    <citation type="submission" date="2019-02" db="EMBL/GenBank/DDBJ databases">
        <authorList>
            <person name="Gruber-Vodicka R. H."/>
            <person name="Seah K. B. B."/>
        </authorList>
    </citation>
    <scope>NUCLEOTIDE SEQUENCE</scope>
    <source>
        <strain evidence="2">BECK_DK161</strain>
        <strain evidence="3">BECK_DK47</strain>
    </source>
</reference>
<evidence type="ECO:0000256" key="1">
    <source>
        <dbReference type="SAM" id="MobiDB-lite"/>
    </source>
</evidence>
<sequence>MYRDEIIAEVWRNRDAYTEKHHHNLSEMVADLKARQKRPGCRLVDKREQKATGQPDASPFGR</sequence>
<dbReference type="EMBL" id="CAADEX010000022">
    <property type="protein sequence ID" value="VFJ49013.1"/>
    <property type="molecule type" value="Genomic_DNA"/>
</dbReference>
<dbReference type="AlphaFoldDB" id="A0A450SAD7"/>
<evidence type="ECO:0000313" key="2">
    <source>
        <dbReference type="EMBL" id="VFJ48535.1"/>
    </source>
</evidence>
<name>A0A450SAD7_9GAMM</name>